<dbReference type="InterPro" id="IPR011749">
    <property type="entry name" value="CHP02243"/>
</dbReference>
<organism evidence="1 2">
    <name type="scientific">Nocardia aurea</name>
    <dbReference type="NCBI Taxonomy" id="2144174"/>
    <lineage>
        <taxon>Bacteria</taxon>
        <taxon>Bacillati</taxon>
        <taxon>Actinomycetota</taxon>
        <taxon>Actinomycetes</taxon>
        <taxon>Mycobacteriales</taxon>
        <taxon>Nocardiaceae</taxon>
        <taxon>Nocardia</taxon>
    </lineage>
</organism>
<proteinExistence type="predicted"/>
<evidence type="ECO:0000313" key="1">
    <source>
        <dbReference type="EMBL" id="MEV0711571.1"/>
    </source>
</evidence>
<gene>
    <name evidence="1" type="ORF">AB0I48_28820</name>
</gene>
<accession>A0ABV3G2A3</accession>
<keyword evidence="2" id="KW-1185">Reference proteome</keyword>
<dbReference type="NCBIfam" id="TIGR02243">
    <property type="entry name" value="putative baseplate assembly protein"/>
    <property type="match status" value="1"/>
</dbReference>
<dbReference type="Proteomes" id="UP001551695">
    <property type="component" value="Unassembled WGS sequence"/>
</dbReference>
<reference evidence="1 2" key="1">
    <citation type="submission" date="2024-06" db="EMBL/GenBank/DDBJ databases">
        <title>The Natural Products Discovery Center: Release of the First 8490 Sequenced Strains for Exploring Actinobacteria Biosynthetic Diversity.</title>
        <authorList>
            <person name="Kalkreuter E."/>
            <person name="Kautsar S.A."/>
            <person name="Yang D."/>
            <person name="Bader C.D."/>
            <person name="Teijaro C.N."/>
            <person name="Fluegel L."/>
            <person name="Davis C.M."/>
            <person name="Simpson J.R."/>
            <person name="Lauterbach L."/>
            <person name="Steele A.D."/>
            <person name="Gui C."/>
            <person name="Meng S."/>
            <person name="Li G."/>
            <person name="Viehrig K."/>
            <person name="Ye F."/>
            <person name="Su P."/>
            <person name="Kiefer A.F."/>
            <person name="Nichols A."/>
            <person name="Cepeda A.J."/>
            <person name="Yan W."/>
            <person name="Fan B."/>
            <person name="Jiang Y."/>
            <person name="Adhikari A."/>
            <person name="Zheng C.-J."/>
            <person name="Schuster L."/>
            <person name="Cowan T.M."/>
            <person name="Smanski M.J."/>
            <person name="Chevrette M.G."/>
            <person name="De Carvalho L.P.S."/>
            <person name="Shen B."/>
        </authorList>
    </citation>
    <scope>NUCLEOTIDE SEQUENCE [LARGE SCALE GENOMIC DNA]</scope>
    <source>
        <strain evidence="1 2">NPDC050403</strain>
    </source>
</reference>
<evidence type="ECO:0000313" key="2">
    <source>
        <dbReference type="Proteomes" id="UP001551695"/>
    </source>
</evidence>
<comment type="caution">
    <text evidence="1">The sequence shown here is derived from an EMBL/GenBank/DDBJ whole genome shotgun (WGS) entry which is preliminary data.</text>
</comment>
<name>A0ABV3G2A3_9NOCA</name>
<protein>
    <submittedName>
        <fullName evidence="1">Baseplate assembly protein</fullName>
    </submittedName>
</protein>
<sequence length="702" mass="74563">MTLPSDRGRIQPPNLDDRTWQDLVDEVRALLPRYAPQWTDHNPTDPAITVIEMFAMLVEGMLYRLNRVPDKHYLAFLNLLGITRNPPTPALTYLRFETVGTPTVVAAGAQAQSAPSETTPAVVFETDADLTVLPVNLRHAVLLGPYTNAPTTYRDVTDLIVGPPTGAVTTTLAAGETMQLCLGFDAATGEEITLGLRPNPTPATATLSTVFSTGSLAPQAWTAVTGAVDGTDNLRRDGSVRARVPATWQPQRPSADGPANPGWSGITTSGAPLTDPLRWLGLRITNPGAAPVTVGLDRVLFNATAARNALTVRAPELLGSSDGQPFQRFLLAQRPVYADANGPVITVEVGTGVPPAWQEWARVDDLPAGQVQAYQVDIVTGEVRFGNFDSRTGDGHGAIPPEGTRIRARTYRYVAGGASGNVAPGRIAVMGTTLAGGQIPGIATVTNPGPGFDGSDEEPVADTLRRAPEVLKTRDRAVTAEDYENLARQATTDVVSARALAPLDGAAKAFAGISRAPGTVCVVVVTDQSTSRPQPSPNVLAEVRDYLDRRRDLTAALTVVGPRYLPVKVAVTLNVWQHALNAGADEASLGTDTVSRINAYLHPTRGGLDGRGWVCGQPVFASDLFRAIMPPENLAYIGALQLQADIPDYHFPPLNPVGTVSNWNPTAERPFPLSPLGASVRVADYELVCAAATHTVTFTRVV</sequence>
<dbReference type="RefSeq" id="WP_357788051.1">
    <property type="nucleotide sequence ID" value="NZ_JBFAKC010000016.1"/>
</dbReference>
<dbReference type="EMBL" id="JBFAKC010000016">
    <property type="protein sequence ID" value="MEV0711571.1"/>
    <property type="molecule type" value="Genomic_DNA"/>
</dbReference>